<dbReference type="SUPFAM" id="SSF52821">
    <property type="entry name" value="Rhodanese/Cell cycle control phosphatase"/>
    <property type="match status" value="2"/>
</dbReference>
<sequence>MTVDVVDTSELGDRSYVVADDTTAIVIDPQRDIDRIEAILSDRGVRCVMVLETHVHNDYVTGGYLLARQTGAQYVLSGADTVSFDRTPAHDGDVMEAGRFKVTVIATPGHTDTHLAYHIEEIGSEDPGAVFTGGSLLFGSVGRTDLIDPARTEELTHAQYRSARRLSELLDADVQVYPTHGFGSFCSSGSATGGDASTIGKERTRNDALTTQDEQTFVAGLIANLTAYPAYYAHMAPLNRQGPGPMDLSAPEQVDPEHLHQRIAAGEWVVDLRERTAYSAAHVEGTVSIALGGQFATYLGWLMPWGDNLTLLGESAEQITDAQRQLARIGIDHPEGAAVGDIDELAAGHLASYPRVTFAEATHSLGLDHGHHHPHSEHHQHDSTGQVILDVRRNDERAENHITGSAHQPLHSLLQHLDDLPAGRLWVHCASGFRSSIAASLLARAGRDVVLIDDDFDNAVEQGLTDATPASAQH</sequence>
<dbReference type="InterPro" id="IPR036866">
    <property type="entry name" value="RibonucZ/Hydroxyglut_hydro"/>
</dbReference>
<dbReference type="Pfam" id="PF00753">
    <property type="entry name" value="Lactamase_B"/>
    <property type="match status" value="1"/>
</dbReference>
<dbReference type="PROSITE" id="PS50206">
    <property type="entry name" value="RHODANESE_3"/>
    <property type="match status" value="1"/>
</dbReference>
<accession>A0AAU8DV45</accession>
<name>A0AAU8DV45_9ACTN</name>
<dbReference type="PANTHER" id="PTHR43084:SF1">
    <property type="entry name" value="PERSULFIDE DIOXYGENASE ETHE1, MITOCHONDRIAL"/>
    <property type="match status" value="1"/>
</dbReference>
<organism evidence="3">
    <name type="scientific">Nakamurella sp. A5-74</name>
    <dbReference type="NCBI Taxonomy" id="3158264"/>
    <lineage>
        <taxon>Bacteria</taxon>
        <taxon>Bacillati</taxon>
        <taxon>Actinomycetota</taxon>
        <taxon>Actinomycetes</taxon>
        <taxon>Nakamurellales</taxon>
        <taxon>Nakamurellaceae</taxon>
        <taxon>Nakamurella</taxon>
    </lineage>
</organism>
<dbReference type="CDD" id="cd07724">
    <property type="entry name" value="POD-like_MBL-fold"/>
    <property type="match status" value="1"/>
</dbReference>
<dbReference type="PANTHER" id="PTHR43084">
    <property type="entry name" value="PERSULFIDE DIOXYGENASE ETHE1"/>
    <property type="match status" value="1"/>
</dbReference>
<dbReference type="RefSeq" id="WP_353651489.1">
    <property type="nucleotide sequence ID" value="NZ_CP159218.1"/>
</dbReference>
<reference evidence="3" key="1">
    <citation type="submission" date="2024-05" db="EMBL/GenBank/DDBJ databases">
        <authorList>
            <person name="Cai S.Y."/>
            <person name="Jin L.M."/>
            <person name="Li H.R."/>
        </authorList>
    </citation>
    <scope>NUCLEOTIDE SEQUENCE</scope>
    <source>
        <strain evidence="3">A5-74</strain>
    </source>
</reference>
<dbReference type="SMART" id="SM00849">
    <property type="entry name" value="Lactamase_B"/>
    <property type="match status" value="1"/>
</dbReference>
<dbReference type="GO" id="GO:0006749">
    <property type="term" value="P:glutathione metabolic process"/>
    <property type="evidence" value="ECO:0007669"/>
    <property type="project" value="InterPro"/>
</dbReference>
<evidence type="ECO:0000259" key="2">
    <source>
        <dbReference type="PROSITE" id="PS50206"/>
    </source>
</evidence>
<feature type="domain" description="Rhodanese" evidence="2">
    <location>
        <begin position="382"/>
        <end position="468"/>
    </location>
</feature>
<dbReference type="AlphaFoldDB" id="A0AAU8DV45"/>
<dbReference type="CDD" id="cd00158">
    <property type="entry name" value="RHOD"/>
    <property type="match status" value="1"/>
</dbReference>
<dbReference type="SUPFAM" id="SSF56281">
    <property type="entry name" value="Metallo-hydrolase/oxidoreductase"/>
    <property type="match status" value="1"/>
</dbReference>
<dbReference type="InterPro" id="IPR051682">
    <property type="entry name" value="Mito_Persulfide_Diox"/>
</dbReference>
<dbReference type="InterPro" id="IPR001763">
    <property type="entry name" value="Rhodanese-like_dom"/>
</dbReference>
<dbReference type="InterPro" id="IPR044528">
    <property type="entry name" value="POD-like_MBL-fold"/>
</dbReference>
<gene>
    <name evidence="3" type="ORF">ABLG96_12880</name>
</gene>
<dbReference type="GO" id="GO:0070813">
    <property type="term" value="P:hydrogen sulfide metabolic process"/>
    <property type="evidence" value="ECO:0007669"/>
    <property type="project" value="TreeGrafter"/>
</dbReference>
<dbReference type="Gene3D" id="3.60.15.10">
    <property type="entry name" value="Ribonuclease Z/Hydroxyacylglutathione hydrolase-like"/>
    <property type="match status" value="1"/>
</dbReference>
<keyword evidence="1" id="KW-0479">Metal-binding</keyword>
<dbReference type="InterPro" id="IPR036873">
    <property type="entry name" value="Rhodanese-like_dom_sf"/>
</dbReference>
<dbReference type="EMBL" id="CP159218">
    <property type="protein sequence ID" value="XCG65885.1"/>
    <property type="molecule type" value="Genomic_DNA"/>
</dbReference>
<evidence type="ECO:0000313" key="3">
    <source>
        <dbReference type="EMBL" id="XCG65885.1"/>
    </source>
</evidence>
<dbReference type="GO" id="GO:0050313">
    <property type="term" value="F:sulfur dioxygenase activity"/>
    <property type="evidence" value="ECO:0007669"/>
    <property type="project" value="InterPro"/>
</dbReference>
<dbReference type="Pfam" id="PF00581">
    <property type="entry name" value="Rhodanese"/>
    <property type="match status" value="1"/>
</dbReference>
<dbReference type="InterPro" id="IPR001279">
    <property type="entry name" value="Metallo-B-lactamas"/>
</dbReference>
<evidence type="ECO:0000256" key="1">
    <source>
        <dbReference type="ARBA" id="ARBA00022723"/>
    </source>
</evidence>
<dbReference type="GO" id="GO:0046872">
    <property type="term" value="F:metal ion binding"/>
    <property type="evidence" value="ECO:0007669"/>
    <property type="project" value="UniProtKB-KW"/>
</dbReference>
<dbReference type="Gene3D" id="3.40.250.10">
    <property type="entry name" value="Rhodanese-like domain"/>
    <property type="match status" value="2"/>
</dbReference>
<protein>
    <submittedName>
        <fullName evidence="3">MBL fold metallo-hydrolase</fullName>
    </submittedName>
</protein>
<proteinExistence type="predicted"/>